<dbReference type="Gene3D" id="4.10.240.10">
    <property type="entry name" value="Zn(2)-C6 fungal-type DNA-binding domain"/>
    <property type="match status" value="1"/>
</dbReference>
<dbReference type="EMBL" id="PPTA01000011">
    <property type="protein sequence ID" value="TFB00255.1"/>
    <property type="molecule type" value="Genomic_DNA"/>
</dbReference>
<keyword evidence="5" id="KW-1185">Reference proteome</keyword>
<reference evidence="4 5" key="1">
    <citation type="submission" date="2018-01" db="EMBL/GenBank/DDBJ databases">
        <title>Genome characterization of the sugarcane-associated fungus Trichoderma ghanense CCMA-1212 and their application in lignocelulose bioconversion.</title>
        <authorList>
            <person name="Steindorff A.S."/>
            <person name="Mendes T.D."/>
            <person name="Vilela E.S.D."/>
            <person name="Rodrigues D.S."/>
            <person name="Formighieri E.F."/>
            <person name="Melo I.S."/>
            <person name="Favaro L.C.L."/>
        </authorList>
    </citation>
    <scope>NUCLEOTIDE SEQUENCE [LARGE SCALE GENOMIC DNA]</scope>
    <source>
        <strain evidence="4 5">CCMA-1212</strain>
    </source>
</reference>
<organism evidence="4 5">
    <name type="scientific">Trichoderma ghanense</name>
    <dbReference type="NCBI Taxonomy" id="65468"/>
    <lineage>
        <taxon>Eukaryota</taxon>
        <taxon>Fungi</taxon>
        <taxon>Dikarya</taxon>
        <taxon>Ascomycota</taxon>
        <taxon>Pezizomycotina</taxon>
        <taxon>Sordariomycetes</taxon>
        <taxon>Hypocreomycetidae</taxon>
        <taxon>Hypocreales</taxon>
        <taxon>Hypocreaceae</taxon>
        <taxon>Trichoderma</taxon>
    </lineage>
</organism>
<dbReference type="PANTHER" id="PTHR37534:SF39">
    <property type="entry name" value="TRANSCRIPTION FACTOR DOMAIN-CONTAINING PROTEIN"/>
    <property type="match status" value="1"/>
</dbReference>
<dbReference type="InterPro" id="IPR021858">
    <property type="entry name" value="Fun_TF"/>
</dbReference>
<dbReference type="Pfam" id="PF11951">
    <property type="entry name" value="Fungal_trans_2"/>
    <property type="match status" value="1"/>
</dbReference>
<evidence type="ECO:0000256" key="2">
    <source>
        <dbReference type="ARBA" id="ARBA00023242"/>
    </source>
</evidence>
<dbReference type="GeneID" id="300579548"/>
<dbReference type="RefSeq" id="XP_073556456.1">
    <property type="nucleotide sequence ID" value="XM_073705098.1"/>
</dbReference>
<evidence type="ECO:0000259" key="3">
    <source>
        <dbReference type="Pfam" id="PF00172"/>
    </source>
</evidence>
<dbReference type="Pfam" id="PF00172">
    <property type="entry name" value="Zn_clus"/>
    <property type="match status" value="1"/>
</dbReference>
<gene>
    <name evidence="4" type="ORF">CCMA1212_007940</name>
</gene>
<dbReference type="InterPro" id="IPR001138">
    <property type="entry name" value="Zn2Cys6_DnaBD"/>
</dbReference>
<feature type="non-terminal residue" evidence="4">
    <location>
        <position position="1"/>
    </location>
</feature>
<protein>
    <recommendedName>
        <fullName evidence="3">Zn(2)-C6 fungal-type domain-containing protein</fullName>
    </recommendedName>
</protein>
<dbReference type="Proteomes" id="UP001642720">
    <property type="component" value="Unassembled WGS sequence"/>
</dbReference>
<feature type="domain" description="Zn(2)-C6 fungal-type" evidence="3">
    <location>
        <begin position="33"/>
        <end position="63"/>
    </location>
</feature>
<name>A0ABY2GYB9_9HYPO</name>
<evidence type="ECO:0000313" key="5">
    <source>
        <dbReference type="Proteomes" id="UP001642720"/>
    </source>
</evidence>
<dbReference type="CDD" id="cd00067">
    <property type="entry name" value="GAL4"/>
    <property type="match status" value="1"/>
</dbReference>
<dbReference type="SUPFAM" id="SSF57701">
    <property type="entry name" value="Zn2/Cys6 DNA-binding domain"/>
    <property type="match status" value="1"/>
</dbReference>
<evidence type="ECO:0000313" key="4">
    <source>
        <dbReference type="EMBL" id="TFB00255.1"/>
    </source>
</evidence>
<evidence type="ECO:0000256" key="1">
    <source>
        <dbReference type="ARBA" id="ARBA00004123"/>
    </source>
</evidence>
<sequence length="510" mass="58068">HRHDSERLLDLSRCTTNWLLSYDPFWLTDVADRKIKCDRALPACTNCRQRNVPCPGYSIRLSWPRPGDKRRAVELKSTAKQKKHMLASLYQHSLFLNMTSWDVSTFYQLSEAKSNITFPKMAIPPALPSIPSMRVHESQSGLLQYFMDMGSQLLVMDSSGDLTDWILRLAFYDATPASNAVLHSLLALSSLNLGRNSVAMMYKIMALSYLQQSLQLGNIGHRTAQHLMASMLLYLCETFHISNTTKDWAEYLCGAKQIVSTGVLAREVHIDVSLLFDWVSYHETFARFGLVYWKPAVALKGLRFCAMDPETAQVFVPRNDFVCDRDVLGYTSSIFSSLTPRIKDSSHLSHLETQELYALEAKLRGGLLDLNPIDTSSSEAPKERDRITELYRLAALIYLNRAALGYSGEELRHRNLVNRGLDILCGKLTPIPPWPVFMIACEARDDAQRMTALEILNRAGEEPRSFNMRLIRQLVEACWNRDDLHDDEPLDYHMKLRVAIRAAPYVPPFS</sequence>
<dbReference type="InterPro" id="IPR036864">
    <property type="entry name" value="Zn2-C6_fun-type_DNA-bd_sf"/>
</dbReference>
<comment type="subcellular location">
    <subcellularLocation>
        <location evidence="1">Nucleus</location>
    </subcellularLocation>
</comment>
<comment type="caution">
    <text evidence="4">The sequence shown here is derived from an EMBL/GenBank/DDBJ whole genome shotgun (WGS) entry which is preliminary data.</text>
</comment>
<dbReference type="PANTHER" id="PTHR37534">
    <property type="entry name" value="TRANSCRIPTIONAL ACTIVATOR PROTEIN UGA3"/>
    <property type="match status" value="1"/>
</dbReference>
<keyword evidence="2" id="KW-0539">Nucleus</keyword>
<accession>A0ABY2GYB9</accession>
<proteinExistence type="predicted"/>